<dbReference type="CDD" id="cd04465">
    <property type="entry name" value="S1_RPS1_repeat_ec2_hs2"/>
    <property type="match status" value="1"/>
</dbReference>
<dbReference type="Proteomes" id="UP000011721">
    <property type="component" value="Chromosome"/>
</dbReference>
<reference evidence="7" key="1">
    <citation type="journal article" date="2013" name="Stand. Genomic Sci.">
        <title>Complete genome sequence of Desulfocapsa sulfexigens, a marine deltaproteobacterium specialized in disproportionating inorganic sulfur compounds.</title>
        <authorList>
            <person name="Finster K.W."/>
            <person name="Kjeldsen K.U."/>
            <person name="Kube M."/>
            <person name="Reinhardt R."/>
            <person name="Mussmann M."/>
            <person name="Amann R."/>
            <person name="Schreiber L."/>
        </authorList>
    </citation>
    <scope>NUCLEOTIDE SEQUENCE [LARGE SCALE GENOMIC DNA]</scope>
    <source>
        <strain evidence="7">DSM 10523 / SB164P1</strain>
    </source>
</reference>
<dbReference type="PANTHER" id="PTHR10724:SF7">
    <property type="entry name" value="SMALL RIBOSOMAL SUBUNIT PROTEIN BS1C"/>
    <property type="match status" value="1"/>
</dbReference>
<keyword evidence="7" id="KW-1185">Reference proteome</keyword>
<proteinExistence type="inferred from homology"/>
<name>M1PQK3_DESSD</name>
<dbReference type="GO" id="GO:0003729">
    <property type="term" value="F:mRNA binding"/>
    <property type="evidence" value="ECO:0007669"/>
    <property type="project" value="TreeGrafter"/>
</dbReference>
<organism evidence="6 7">
    <name type="scientific">Desulfocapsa sulfexigens (strain DSM 10523 / SB164P1)</name>
    <dbReference type="NCBI Taxonomy" id="1167006"/>
    <lineage>
        <taxon>Bacteria</taxon>
        <taxon>Pseudomonadati</taxon>
        <taxon>Thermodesulfobacteriota</taxon>
        <taxon>Desulfobulbia</taxon>
        <taxon>Desulfobulbales</taxon>
        <taxon>Desulfocapsaceae</taxon>
        <taxon>Desulfocapsa</taxon>
    </lineage>
</organism>
<dbReference type="STRING" id="1167006.UWK_02138"/>
<dbReference type="RefSeq" id="WP_015404371.1">
    <property type="nucleotide sequence ID" value="NC_020304.1"/>
</dbReference>
<dbReference type="SMART" id="SM00316">
    <property type="entry name" value="S1"/>
    <property type="match status" value="4"/>
</dbReference>
<sequence length="397" mass="43289">MSEENASFAELFQESESKSIRRLNPGEKITATIVGISGESIFLDCGGKSEGILDASEIQSTDGESSPAVGDKLDVYFLQTKGGAQLFTISIGSGKNTEHLGEACRSGIPVEGVVKEEIKGGFEITLGGSIRAFCPYSQMGLRRVEDAAAEYIDQRMNFLITSYEENGRNIVVSARALLEQEREKLRDALQETLAEGDTLTGIITSIRDFGAFVDIGGVDGLVPISEIGWSRIENINDFYAVDQKVSVVIKKLDWDNNRITLSIKETLEDPWEQAAAKLSGGQILTGKVARLAQFGAFVTLAPGIDGLIHISKLGKGRRINHPREVLEEGQEIEVQIESIDTVEKRISLVPSDYVGPEDDQKAEEKLVESFQKSNKEQPSTLGTFGDLLQAKLAEKSK</sequence>
<dbReference type="NCBIfam" id="NF005208">
    <property type="entry name" value="PRK06676.1"/>
    <property type="match status" value="1"/>
</dbReference>
<dbReference type="KEGG" id="dsf:UWK_02138"/>
<dbReference type="AlphaFoldDB" id="M1PQK3"/>
<dbReference type="PROSITE" id="PS50126">
    <property type="entry name" value="S1"/>
    <property type="match status" value="4"/>
</dbReference>
<accession>M1PQK3</accession>
<feature type="compositionally biased region" description="Polar residues" evidence="4">
    <location>
        <begin position="370"/>
        <end position="382"/>
    </location>
</feature>
<evidence type="ECO:0000256" key="3">
    <source>
        <dbReference type="ARBA" id="ARBA00023274"/>
    </source>
</evidence>
<protein>
    <submittedName>
        <fullName evidence="6">Ribosomal protein S1</fullName>
    </submittedName>
</protein>
<dbReference type="GO" id="GO:0022627">
    <property type="term" value="C:cytosolic small ribosomal subunit"/>
    <property type="evidence" value="ECO:0007669"/>
    <property type="project" value="TreeGrafter"/>
</dbReference>
<evidence type="ECO:0000259" key="5">
    <source>
        <dbReference type="PROSITE" id="PS50126"/>
    </source>
</evidence>
<dbReference type="PANTHER" id="PTHR10724">
    <property type="entry name" value="30S RIBOSOMAL PROTEIN S1"/>
    <property type="match status" value="1"/>
</dbReference>
<evidence type="ECO:0000313" key="6">
    <source>
        <dbReference type="EMBL" id="AGF78681.1"/>
    </source>
</evidence>
<feature type="domain" description="S1 motif" evidence="5">
    <location>
        <begin position="196"/>
        <end position="264"/>
    </location>
</feature>
<dbReference type="eggNOG" id="COG0539">
    <property type="taxonomic scope" value="Bacteria"/>
</dbReference>
<dbReference type="PATRIC" id="fig|1167006.5.peg.2326"/>
<dbReference type="InterPro" id="IPR003029">
    <property type="entry name" value="S1_domain"/>
</dbReference>
<keyword evidence="3" id="KW-0687">Ribonucleoprotein</keyword>
<dbReference type="InterPro" id="IPR050437">
    <property type="entry name" value="Ribos_protein_bS1-like"/>
</dbReference>
<keyword evidence="2 6" id="KW-0689">Ribosomal protein</keyword>
<evidence type="ECO:0000256" key="4">
    <source>
        <dbReference type="SAM" id="MobiDB-lite"/>
    </source>
</evidence>
<dbReference type="Pfam" id="PF00575">
    <property type="entry name" value="S1"/>
    <property type="match status" value="3"/>
</dbReference>
<gene>
    <name evidence="6" type="ordered locus">UWK_02138</name>
</gene>
<dbReference type="OrthoDB" id="9804077at2"/>
<comment type="similarity">
    <text evidence="1">Belongs to the bacterial ribosomal protein bS1 family.</text>
</comment>
<dbReference type="InterPro" id="IPR035104">
    <property type="entry name" value="Ribosomal_protein_S1-like"/>
</dbReference>
<dbReference type="InterPro" id="IPR012340">
    <property type="entry name" value="NA-bd_OB-fold"/>
</dbReference>
<feature type="domain" description="S1 motif" evidence="5">
    <location>
        <begin position="281"/>
        <end position="351"/>
    </location>
</feature>
<dbReference type="GO" id="GO:0003735">
    <property type="term" value="F:structural constituent of ribosome"/>
    <property type="evidence" value="ECO:0007669"/>
    <property type="project" value="TreeGrafter"/>
</dbReference>
<evidence type="ECO:0000256" key="1">
    <source>
        <dbReference type="ARBA" id="ARBA00006767"/>
    </source>
</evidence>
<dbReference type="GO" id="GO:0006412">
    <property type="term" value="P:translation"/>
    <property type="evidence" value="ECO:0007669"/>
    <property type="project" value="TreeGrafter"/>
</dbReference>
<dbReference type="CDD" id="cd05688">
    <property type="entry name" value="S1_RPS1_repeat_ec3"/>
    <property type="match status" value="1"/>
</dbReference>
<feature type="domain" description="S1 motif" evidence="5">
    <location>
        <begin position="107"/>
        <end position="175"/>
    </location>
</feature>
<dbReference type="SUPFAM" id="SSF50249">
    <property type="entry name" value="Nucleic acid-binding proteins"/>
    <property type="match status" value="4"/>
</dbReference>
<dbReference type="HOGENOM" id="CLU_015805_4_0_7"/>
<evidence type="ECO:0000313" key="7">
    <source>
        <dbReference type="Proteomes" id="UP000011721"/>
    </source>
</evidence>
<feature type="domain" description="S1 motif" evidence="5">
    <location>
        <begin position="26"/>
        <end position="92"/>
    </location>
</feature>
<feature type="compositionally biased region" description="Basic and acidic residues" evidence="4">
    <location>
        <begin position="358"/>
        <end position="367"/>
    </location>
</feature>
<dbReference type="EMBL" id="CP003985">
    <property type="protein sequence ID" value="AGF78681.1"/>
    <property type="molecule type" value="Genomic_DNA"/>
</dbReference>
<dbReference type="PRINTS" id="PR00681">
    <property type="entry name" value="RIBOSOMALS1"/>
</dbReference>
<evidence type="ECO:0000256" key="2">
    <source>
        <dbReference type="ARBA" id="ARBA00022980"/>
    </source>
</evidence>
<feature type="region of interest" description="Disordered" evidence="4">
    <location>
        <begin position="350"/>
        <end position="382"/>
    </location>
</feature>
<dbReference type="Gene3D" id="2.40.50.140">
    <property type="entry name" value="Nucleic acid-binding proteins"/>
    <property type="match status" value="4"/>
</dbReference>